<evidence type="ECO:0000313" key="4">
    <source>
        <dbReference type="Proteomes" id="UP000252008"/>
    </source>
</evidence>
<dbReference type="PANTHER" id="PTHR43625:SF40">
    <property type="entry name" value="ALDO-KETO REDUCTASE YAKC [NADP(+)]"/>
    <property type="match status" value="1"/>
</dbReference>
<dbReference type="InterPro" id="IPR020471">
    <property type="entry name" value="AKR"/>
</dbReference>
<feature type="domain" description="NADP-dependent oxidoreductase" evidence="2">
    <location>
        <begin position="22"/>
        <end position="297"/>
    </location>
</feature>
<dbReference type="Proteomes" id="UP000252008">
    <property type="component" value="Unassembled WGS sequence"/>
</dbReference>
<keyword evidence="4" id="KW-1185">Reference proteome</keyword>
<dbReference type="Gene3D" id="3.20.20.100">
    <property type="entry name" value="NADP-dependent oxidoreductase domain"/>
    <property type="match status" value="1"/>
</dbReference>
<dbReference type="Pfam" id="PF00248">
    <property type="entry name" value="Aldo_ket_red"/>
    <property type="match status" value="1"/>
</dbReference>
<keyword evidence="1" id="KW-0560">Oxidoreductase</keyword>
<dbReference type="GO" id="GO:0005737">
    <property type="term" value="C:cytoplasm"/>
    <property type="evidence" value="ECO:0007669"/>
    <property type="project" value="TreeGrafter"/>
</dbReference>
<gene>
    <name evidence="3" type="ORF">MPP7335_04839</name>
</gene>
<reference evidence="3 4" key="1">
    <citation type="submission" date="2018-05" db="EMBL/GenBank/DDBJ databases">
        <authorList>
            <consortium name="IHU Genomes"/>
        </authorList>
    </citation>
    <scope>NUCLEOTIDE SEQUENCE [LARGE SCALE GENOMIC DNA]</scope>
    <source>
        <strain evidence="3 4">P7335</strain>
    </source>
</reference>
<dbReference type="RefSeq" id="WP_083144016.1">
    <property type="nucleotide sequence ID" value="NZ_MVID01000011.1"/>
</dbReference>
<name>A0A375YPI9_MYCPF</name>
<dbReference type="InterPro" id="IPR023210">
    <property type="entry name" value="NADP_OxRdtase_dom"/>
</dbReference>
<dbReference type="InterPro" id="IPR036812">
    <property type="entry name" value="NAD(P)_OxRdtase_dom_sf"/>
</dbReference>
<evidence type="ECO:0000259" key="2">
    <source>
        <dbReference type="Pfam" id="PF00248"/>
    </source>
</evidence>
<accession>A0A375YPI9</accession>
<dbReference type="CDD" id="cd19088">
    <property type="entry name" value="AKR_AKR13B1"/>
    <property type="match status" value="1"/>
</dbReference>
<evidence type="ECO:0000256" key="1">
    <source>
        <dbReference type="ARBA" id="ARBA00023002"/>
    </source>
</evidence>
<dbReference type="PRINTS" id="PR00069">
    <property type="entry name" value="ALDKETRDTASE"/>
</dbReference>
<organism evidence="3 4">
    <name type="scientific">Mycolicibacterium parafortuitum</name>
    <name type="common">Mycobacterium parafortuitum</name>
    <dbReference type="NCBI Taxonomy" id="39692"/>
    <lineage>
        <taxon>Bacteria</taxon>
        <taxon>Bacillati</taxon>
        <taxon>Actinomycetota</taxon>
        <taxon>Actinomycetes</taxon>
        <taxon>Mycobacteriales</taxon>
        <taxon>Mycobacteriaceae</taxon>
        <taxon>Mycolicibacterium</taxon>
    </lineage>
</organism>
<dbReference type="SUPFAM" id="SSF51430">
    <property type="entry name" value="NAD(P)-linked oxidoreductase"/>
    <property type="match status" value="1"/>
</dbReference>
<dbReference type="GO" id="GO:0016491">
    <property type="term" value="F:oxidoreductase activity"/>
    <property type="evidence" value="ECO:0007669"/>
    <property type="project" value="UniProtKB-KW"/>
</dbReference>
<dbReference type="InterPro" id="IPR050791">
    <property type="entry name" value="Aldo-Keto_reductase"/>
</dbReference>
<dbReference type="EMBL" id="UEGS01000001">
    <property type="protein sequence ID" value="SRX83068.1"/>
    <property type="molecule type" value="Genomic_DNA"/>
</dbReference>
<dbReference type="PANTHER" id="PTHR43625">
    <property type="entry name" value="AFLATOXIN B1 ALDEHYDE REDUCTASE"/>
    <property type="match status" value="1"/>
</dbReference>
<protein>
    <submittedName>
        <fullName evidence="3">Aldo/keto reductase [Frankia sp. EAN1pec]</fullName>
    </submittedName>
</protein>
<evidence type="ECO:0000313" key="3">
    <source>
        <dbReference type="EMBL" id="SRX83068.1"/>
    </source>
</evidence>
<proteinExistence type="predicted"/>
<dbReference type="AlphaFoldDB" id="A0A375YPI9"/>
<sequence length="300" mass="32439">MTITALADRAGTFDIAGKTVPRMGFGAMRLTGRGIWGQPADRDECVRVVRRAVELGVALIDTADSYGPHVSEEILHEALYPYPEHLLIATKAGLTRNGPDVVDTDSGVVRLGPKAWPPVGRPEYLRQQALLSMRRLGLDHLDLFQLHRVDPAVPLEDQVGELKRLQDEGKVVAIGLSQVSVEQIEQARQIAEVATVQNRFNLVDRSSADVLEYCRREGIGFIPWAPVAAGALARPGGPVDRIAQAHNASPSQVALAWMLAQSETLVPIPGTAKVGHLEENISAVDVHLSEEELDELAGAA</sequence>
<dbReference type="STRING" id="39692.BST38_14490"/>